<evidence type="ECO:0000256" key="5">
    <source>
        <dbReference type="ARBA" id="ARBA00022932"/>
    </source>
</evidence>
<dbReference type="PANTHER" id="PTHR34388:SF1">
    <property type="entry name" value="DNA POLYMERASE III SUBUNIT DELTA"/>
    <property type="match status" value="1"/>
</dbReference>
<keyword evidence="4" id="KW-0235">DNA replication</keyword>
<dbReference type="InterPro" id="IPR005790">
    <property type="entry name" value="DNA_polIII_delta"/>
</dbReference>
<keyword evidence="2" id="KW-0808">Transferase</keyword>
<evidence type="ECO:0000259" key="8">
    <source>
        <dbReference type="Pfam" id="PF21694"/>
    </source>
</evidence>
<keyword evidence="5" id="KW-0239">DNA-directed DNA polymerase</keyword>
<evidence type="ECO:0000256" key="4">
    <source>
        <dbReference type="ARBA" id="ARBA00022705"/>
    </source>
</evidence>
<dbReference type="EMBL" id="VSSQ01064663">
    <property type="protein sequence ID" value="MPN17512.1"/>
    <property type="molecule type" value="Genomic_DNA"/>
</dbReference>
<dbReference type="InterPro" id="IPR008921">
    <property type="entry name" value="DNA_pol3_clamp-load_cplx_C"/>
</dbReference>
<dbReference type="GO" id="GO:0009360">
    <property type="term" value="C:DNA polymerase III complex"/>
    <property type="evidence" value="ECO:0007669"/>
    <property type="project" value="TreeGrafter"/>
</dbReference>
<protein>
    <recommendedName>
        <fullName evidence="1">DNA-directed DNA polymerase</fullName>
        <ecNumber evidence="1">2.7.7.7</ecNumber>
    </recommendedName>
</protein>
<accession>A0A645FV26</accession>
<keyword evidence="3" id="KW-0548">Nucleotidyltransferase</keyword>
<dbReference type="SUPFAM" id="SSF48019">
    <property type="entry name" value="post-AAA+ oligomerization domain-like"/>
    <property type="match status" value="1"/>
</dbReference>
<dbReference type="NCBIfam" id="TIGR01128">
    <property type="entry name" value="holA"/>
    <property type="match status" value="1"/>
</dbReference>
<comment type="catalytic activity">
    <reaction evidence="7">
        <text>DNA(n) + a 2'-deoxyribonucleoside 5'-triphosphate = DNA(n+1) + diphosphate</text>
        <dbReference type="Rhea" id="RHEA:22508"/>
        <dbReference type="Rhea" id="RHEA-COMP:17339"/>
        <dbReference type="Rhea" id="RHEA-COMP:17340"/>
        <dbReference type="ChEBI" id="CHEBI:33019"/>
        <dbReference type="ChEBI" id="CHEBI:61560"/>
        <dbReference type="ChEBI" id="CHEBI:173112"/>
        <dbReference type="EC" id="2.7.7.7"/>
    </reaction>
</comment>
<dbReference type="EC" id="2.7.7.7" evidence="1"/>
<reference evidence="9" key="1">
    <citation type="submission" date="2019-08" db="EMBL/GenBank/DDBJ databases">
        <authorList>
            <person name="Kucharzyk K."/>
            <person name="Murdoch R.W."/>
            <person name="Higgins S."/>
            <person name="Loffler F."/>
        </authorList>
    </citation>
    <scope>NUCLEOTIDE SEQUENCE</scope>
</reference>
<proteinExistence type="inferred from homology"/>
<dbReference type="Gene3D" id="1.20.272.10">
    <property type="match status" value="1"/>
</dbReference>
<organism evidence="9">
    <name type="scientific">bioreactor metagenome</name>
    <dbReference type="NCBI Taxonomy" id="1076179"/>
    <lineage>
        <taxon>unclassified sequences</taxon>
        <taxon>metagenomes</taxon>
        <taxon>ecological metagenomes</taxon>
    </lineage>
</organism>
<dbReference type="AlphaFoldDB" id="A0A645FV26"/>
<dbReference type="GO" id="GO:0003887">
    <property type="term" value="F:DNA-directed DNA polymerase activity"/>
    <property type="evidence" value="ECO:0007669"/>
    <property type="project" value="UniProtKB-KW"/>
</dbReference>
<dbReference type="Pfam" id="PF21694">
    <property type="entry name" value="DNA_pol3_delta_C"/>
    <property type="match status" value="1"/>
</dbReference>
<evidence type="ECO:0000313" key="9">
    <source>
        <dbReference type="EMBL" id="MPN17512.1"/>
    </source>
</evidence>
<dbReference type="InterPro" id="IPR048466">
    <property type="entry name" value="DNA_pol3_delta-like_C"/>
</dbReference>
<name>A0A645FV26_9ZZZZ</name>
<evidence type="ECO:0000256" key="3">
    <source>
        <dbReference type="ARBA" id="ARBA00022695"/>
    </source>
</evidence>
<gene>
    <name evidence="9" type="ORF">SDC9_164866</name>
</gene>
<evidence type="ECO:0000256" key="7">
    <source>
        <dbReference type="ARBA" id="ARBA00049244"/>
    </source>
</evidence>
<dbReference type="PANTHER" id="PTHR34388">
    <property type="entry name" value="DNA POLYMERASE III SUBUNIT DELTA"/>
    <property type="match status" value="1"/>
</dbReference>
<comment type="similarity">
    <text evidence="6">Belongs to the DNA polymerase HolA subunit family.</text>
</comment>
<dbReference type="GO" id="GO:0006261">
    <property type="term" value="P:DNA-templated DNA replication"/>
    <property type="evidence" value="ECO:0007669"/>
    <property type="project" value="TreeGrafter"/>
</dbReference>
<evidence type="ECO:0000256" key="6">
    <source>
        <dbReference type="ARBA" id="ARBA00034754"/>
    </source>
</evidence>
<comment type="caution">
    <text evidence="9">The sequence shown here is derived from an EMBL/GenBank/DDBJ whole genome shotgun (WGS) entry which is preliminary data.</text>
</comment>
<sequence>MKIKIDRDAVALIIELTEDPEEIRRQLSSLSMLKKGGTVKASDVENMCLDDGTRNLLKLLDGLCSGDHIKTLKSLNAISKNGDLIPLVSAIHNRMRLAWYASMHPSKGSLFAESLGAKNYAWKMAGNAARKYSAGSISKFVLGLIKINIDEKSGTGSGWIGLETLVIELMGC</sequence>
<feature type="domain" description="DNA polymerase III delta subunit-like C-terminal" evidence="8">
    <location>
        <begin position="55"/>
        <end position="168"/>
    </location>
</feature>
<evidence type="ECO:0000256" key="2">
    <source>
        <dbReference type="ARBA" id="ARBA00022679"/>
    </source>
</evidence>
<evidence type="ECO:0000256" key="1">
    <source>
        <dbReference type="ARBA" id="ARBA00012417"/>
    </source>
</evidence>
<dbReference type="GO" id="GO:0003677">
    <property type="term" value="F:DNA binding"/>
    <property type="evidence" value="ECO:0007669"/>
    <property type="project" value="InterPro"/>
</dbReference>